<accession>A0AA38MK04</accession>
<feature type="transmembrane region" description="Helical" evidence="1">
    <location>
        <begin position="95"/>
        <end position="117"/>
    </location>
</feature>
<keyword evidence="1" id="KW-0472">Membrane</keyword>
<keyword evidence="1" id="KW-1133">Transmembrane helix</keyword>
<organism evidence="2 3">
    <name type="scientific">Zophobas morio</name>
    <dbReference type="NCBI Taxonomy" id="2755281"/>
    <lineage>
        <taxon>Eukaryota</taxon>
        <taxon>Metazoa</taxon>
        <taxon>Ecdysozoa</taxon>
        <taxon>Arthropoda</taxon>
        <taxon>Hexapoda</taxon>
        <taxon>Insecta</taxon>
        <taxon>Pterygota</taxon>
        <taxon>Neoptera</taxon>
        <taxon>Endopterygota</taxon>
        <taxon>Coleoptera</taxon>
        <taxon>Polyphaga</taxon>
        <taxon>Cucujiformia</taxon>
        <taxon>Tenebrionidae</taxon>
        <taxon>Zophobas</taxon>
    </lineage>
</organism>
<protein>
    <submittedName>
        <fullName evidence="2">Uncharacterized protein</fullName>
    </submittedName>
</protein>
<keyword evidence="1" id="KW-0812">Transmembrane</keyword>
<keyword evidence="3" id="KW-1185">Reference proteome</keyword>
<dbReference type="AlphaFoldDB" id="A0AA38MK04"/>
<gene>
    <name evidence="2" type="ORF">Zmor_004960</name>
</gene>
<evidence type="ECO:0000313" key="2">
    <source>
        <dbReference type="EMBL" id="KAJ3660515.1"/>
    </source>
</evidence>
<name>A0AA38MK04_9CUCU</name>
<evidence type="ECO:0000313" key="3">
    <source>
        <dbReference type="Proteomes" id="UP001168821"/>
    </source>
</evidence>
<proteinExistence type="predicted"/>
<comment type="caution">
    <text evidence="2">The sequence shown here is derived from an EMBL/GenBank/DDBJ whole genome shotgun (WGS) entry which is preliminary data.</text>
</comment>
<evidence type="ECO:0000256" key="1">
    <source>
        <dbReference type="SAM" id="Phobius"/>
    </source>
</evidence>
<dbReference type="EMBL" id="JALNTZ010000002">
    <property type="protein sequence ID" value="KAJ3660515.1"/>
    <property type="molecule type" value="Genomic_DNA"/>
</dbReference>
<sequence>MAYTKVDDFHNLYYDIFPDLWPLRSMGEETFKNFQKIANRIVRGYKISILVCILTSTSGLPWYGHNYEIFLYVKIFTDMFGKWRIPLITMFNLSLYHITFMVLESIAVSTYLVLHLYNQCSLLNKRLKNLKSYADTRQVPTVQSDEDYQNTVNYEMTCCIRHHQTLLK</sequence>
<feature type="transmembrane region" description="Helical" evidence="1">
    <location>
        <begin position="44"/>
        <end position="64"/>
    </location>
</feature>
<reference evidence="2" key="1">
    <citation type="journal article" date="2023" name="G3 (Bethesda)">
        <title>Whole genome assemblies of Zophobas morio and Tenebrio molitor.</title>
        <authorList>
            <person name="Kaur S."/>
            <person name="Stinson S.A."/>
            <person name="diCenzo G.C."/>
        </authorList>
    </citation>
    <scope>NUCLEOTIDE SEQUENCE</scope>
    <source>
        <strain evidence="2">QUZm001</strain>
    </source>
</reference>
<dbReference type="Proteomes" id="UP001168821">
    <property type="component" value="Unassembled WGS sequence"/>
</dbReference>